<dbReference type="PANTHER" id="PTHR24567:SF28">
    <property type="entry name" value="LISTERIOLYSIN REGULATORY PROTEIN"/>
    <property type="match status" value="1"/>
</dbReference>
<dbReference type="SUPFAM" id="SSF46785">
    <property type="entry name" value="Winged helix' DNA-binding domain"/>
    <property type="match status" value="1"/>
</dbReference>
<evidence type="ECO:0000256" key="2">
    <source>
        <dbReference type="ARBA" id="ARBA00023125"/>
    </source>
</evidence>
<name>A0A1M5UNJ1_9FLAO</name>
<dbReference type="InterPro" id="IPR012318">
    <property type="entry name" value="HTH_CRP"/>
</dbReference>
<sequence length="198" mass="23145">MIIDQEFLKSAGAEIKYYDTDETIFYEDNLPLYYYQIVEGEVKLNNYSSEGKEFIQNILSAGQSVGESLLFGDKRYPMNAISVTPSTVLRMNKNDFFAMLDDHPYLYRDLCKGLSDRLYYKYIMLQKNSLENPEERLKGVMSYLKSFHSSSDIFSFEIPLTRQQLASLTGLRVETVIRTIKNMEKENVLKIKNRKILY</sequence>
<dbReference type="Pfam" id="PF13545">
    <property type="entry name" value="HTH_Crp_2"/>
    <property type="match status" value="1"/>
</dbReference>
<protein>
    <submittedName>
        <fullName evidence="6">cAMP-binding domain of CRP or a regulatory subunit of cAMP-dependent protein kinases</fullName>
    </submittedName>
</protein>
<dbReference type="InterPro" id="IPR036390">
    <property type="entry name" value="WH_DNA-bd_sf"/>
</dbReference>
<dbReference type="CDD" id="cd00038">
    <property type="entry name" value="CAP_ED"/>
    <property type="match status" value="1"/>
</dbReference>
<feature type="domain" description="HTH crp-type" evidence="5">
    <location>
        <begin position="131"/>
        <end position="198"/>
    </location>
</feature>
<proteinExistence type="predicted"/>
<dbReference type="CDD" id="cd00092">
    <property type="entry name" value="HTH_CRP"/>
    <property type="match status" value="1"/>
</dbReference>
<keyword evidence="6" id="KW-0808">Transferase</keyword>
<dbReference type="STRING" id="421058.SAMN05421866_3305"/>
<accession>A0A1M5UNJ1</accession>
<dbReference type="GO" id="GO:0003700">
    <property type="term" value="F:DNA-binding transcription factor activity"/>
    <property type="evidence" value="ECO:0007669"/>
    <property type="project" value="TreeGrafter"/>
</dbReference>
<dbReference type="OrthoDB" id="667966at2"/>
<evidence type="ECO:0000256" key="3">
    <source>
        <dbReference type="ARBA" id="ARBA00023163"/>
    </source>
</evidence>
<dbReference type="Pfam" id="PF00027">
    <property type="entry name" value="cNMP_binding"/>
    <property type="match status" value="1"/>
</dbReference>
<dbReference type="GO" id="GO:0016301">
    <property type="term" value="F:kinase activity"/>
    <property type="evidence" value="ECO:0007669"/>
    <property type="project" value="UniProtKB-KW"/>
</dbReference>
<dbReference type="SMART" id="SM00100">
    <property type="entry name" value="cNMP"/>
    <property type="match status" value="1"/>
</dbReference>
<dbReference type="SUPFAM" id="SSF51206">
    <property type="entry name" value="cAMP-binding domain-like"/>
    <property type="match status" value="1"/>
</dbReference>
<keyword evidence="6" id="KW-0418">Kinase</keyword>
<dbReference type="PRINTS" id="PR00034">
    <property type="entry name" value="HTHCRP"/>
</dbReference>
<evidence type="ECO:0000313" key="7">
    <source>
        <dbReference type="Proteomes" id="UP000184047"/>
    </source>
</evidence>
<dbReference type="GO" id="GO:0003677">
    <property type="term" value="F:DNA binding"/>
    <property type="evidence" value="ECO:0007669"/>
    <property type="project" value="UniProtKB-KW"/>
</dbReference>
<dbReference type="EMBL" id="FQWT01000005">
    <property type="protein sequence ID" value="SHH64418.1"/>
    <property type="molecule type" value="Genomic_DNA"/>
</dbReference>
<dbReference type="InterPro" id="IPR018490">
    <property type="entry name" value="cNMP-bd_dom_sf"/>
</dbReference>
<organism evidence="6 7">
    <name type="scientific">Chryseobacterium oranimense</name>
    <dbReference type="NCBI Taxonomy" id="421058"/>
    <lineage>
        <taxon>Bacteria</taxon>
        <taxon>Pseudomonadati</taxon>
        <taxon>Bacteroidota</taxon>
        <taxon>Flavobacteriia</taxon>
        <taxon>Flavobacteriales</taxon>
        <taxon>Weeksellaceae</taxon>
        <taxon>Chryseobacterium group</taxon>
        <taxon>Chryseobacterium</taxon>
    </lineage>
</organism>
<evidence type="ECO:0000259" key="4">
    <source>
        <dbReference type="PROSITE" id="PS50042"/>
    </source>
</evidence>
<keyword evidence="1" id="KW-0805">Transcription regulation</keyword>
<dbReference type="GO" id="GO:0005829">
    <property type="term" value="C:cytosol"/>
    <property type="evidence" value="ECO:0007669"/>
    <property type="project" value="TreeGrafter"/>
</dbReference>
<evidence type="ECO:0000313" key="6">
    <source>
        <dbReference type="EMBL" id="SHH64418.1"/>
    </source>
</evidence>
<keyword evidence="7" id="KW-1185">Reference proteome</keyword>
<dbReference type="InterPro" id="IPR014710">
    <property type="entry name" value="RmlC-like_jellyroll"/>
</dbReference>
<gene>
    <name evidence="6" type="ORF">SAMN05421866_3305</name>
</gene>
<keyword evidence="2" id="KW-0238">DNA-binding</keyword>
<dbReference type="Gene3D" id="2.60.120.10">
    <property type="entry name" value="Jelly Rolls"/>
    <property type="match status" value="1"/>
</dbReference>
<dbReference type="PANTHER" id="PTHR24567">
    <property type="entry name" value="CRP FAMILY TRANSCRIPTIONAL REGULATORY PROTEIN"/>
    <property type="match status" value="1"/>
</dbReference>
<feature type="domain" description="Cyclic nucleotide-binding" evidence="4">
    <location>
        <begin position="16"/>
        <end position="117"/>
    </location>
</feature>
<dbReference type="InterPro" id="IPR050397">
    <property type="entry name" value="Env_Response_Regulators"/>
</dbReference>
<dbReference type="PROSITE" id="PS50042">
    <property type="entry name" value="CNMP_BINDING_3"/>
    <property type="match status" value="1"/>
</dbReference>
<evidence type="ECO:0000256" key="1">
    <source>
        <dbReference type="ARBA" id="ARBA00023015"/>
    </source>
</evidence>
<dbReference type="Proteomes" id="UP000184047">
    <property type="component" value="Unassembled WGS sequence"/>
</dbReference>
<reference evidence="7" key="1">
    <citation type="submission" date="2016-11" db="EMBL/GenBank/DDBJ databases">
        <authorList>
            <person name="Varghese N."/>
            <person name="Submissions S."/>
        </authorList>
    </citation>
    <scope>NUCLEOTIDE SEQUENCE [LARGE SCALE GENOMIC DNA]</scope>
    <source>
        <strain evidence="7">DSM 19055</strain>
    </source>
</reference>
<dbReference type="RefSeq" id="WP_081780201.1">
    <property type="nucleotide sequence ID" value="NZ_FQWT01000005.1"/>
</dbReference>
<dbReference type="eggNOG" id="COG0664">
    <property type="taxonomic scope" value="Bacteria"/>
</dbReference>
<evidence type="ECO:0000259" key="5">
    <source>
        <dbReference type="PROSITE" id="PS51063"/>
    </source>
</evidence>
<dbReference type="SMART" id="SM00419">
    <property type="entry name" value="HTH_CRP"/>
    <property type="match status" value="1"/>
</dbReference>
<dbReference type="PROSITE" id="PS51063">
    <property type="entry name" value="HTH_CRP_2"/>
    <property type="match status" value="1"/>
</dbReference>
<keyword evidence="3" id="KW-0804">Transcription</keyword>
<dbReference type="AlphaFoldDB" id="A0A1M5UNJ1"/>
<dbReference type="InterPro" id="IPR000595">
    <property type="entry name" value="cNMP-bd_dom"/>
</dbReference>